<protein>
    <recommendedName>
        <fullName evidence="7">Anaerobic ribonucleoside-triphosphate reductase-activating protein</fullName>
        <ecNumber evidence="7">1.97.1.-</ecNumber>
    </recommendedName>
</protein>
<evidence type="ECO:0000256" key="4">
    <source>
        <dbReference type="ARBA" id="ARBA00022723"/>
    </source>
</evidence>
<dbReference type="GO" id="GO:0046872">
    <property type="term" value="F:metal ion binding"/>
    <property type="evidence" value="ECO:0007669"/>
    <property type="project" value="UniProtKB-KW"/>
</dbReference>
<dbReference type="InterPro" id="IPR034457">
    <property type="entry name" value="Organic_radical-activating"/>
</dbReference>
<comment type="similarity">
    <text evidence="7">Belongs to the organic radical-activating enzymes family.</text>
</comment>
<dbReference type="NCBIfam" id="TIGR02491">
    <property type="entry name" value="NrdG"/>
    <property type="match status" value="1"/>
</dbReference>
<dbReference type="AlphaFoldDB" id="A0A1M6UC79"/>
<keyword evidence="6" id="KW-0411">Iron-sulfur</keyword>
<dbReference type="SFLD" id="SFLDG01063">
    <property type="entry name" value="activating_enzymes__group_1"/>
    <property type="match status" value="1"/>
</dbReference>
<accession>A0A1M6UC79</accession>
<dbReference type="Pfam" id="PF13353">
    <property type="entry name" value="Fer4_12"/>
    <property type="match status" value="1"/>
</dbReference>
<dbReference type="CDD" id="cd01335">
    <property type="entry name" value="Radical_SAM"/>
    <property type="match status" value="1"/>
</dbReference>
<evidence type="ECO:0000256" key="5">
    <source>
        <dbReference type="ARBA" id="ARBA00023004"/>
    </source>
</evidence>
<evidence type="ECO:0000256" key="3">
    <source>
        <dbReference type="ARBA" id="ARBA00022691"/>
    </source>
</evidence>
<reference evidence="8 9" key="1">
    <citation type="submission" date="2016-11" db="EMBL/GenBank/DDBJ databases">
        <authorList>
            <person name="Jaros S."/>
            <person name="Januszkiewicz K."/>
            <person name="Wedrychowicz H."/>
        </authorList>
    </citation>
    <scope>NUCLEOTIDE SEQUENCE [LARGE SCALE GENOMIC DNA]</scope>
    <source>
        <strain evidence="8 9">DSM 15480</strain>
    </source>
</reference>
<gene>
    <name evidence="8" type="ORF">SAMN02745243_03463</name>
</gene>
<comment type="cofactor">
    <cofactor evidence="1">
        <name>[4Fe-4S] cluster</name>
        <dbReference type="ChEBI" id="CHEBI:49883"/>
    </cofactor>
</comment>
<keyword evidence="3" id="KW-0949">S-adenosyl-L-methionine</keyword>
<dbReference type="SUPFAM" id="SSF102114">
    <property type="entry name" value="Radical SAM enzymes"/>
    <property type="match status" value="1"/>
</dbReference>
<keyword evidence="2" id="KW-0004">4Fe-4S</keyword>
<keyword evidence="7" id="KW-0560">Oxidoreductase</keyword>
<dbReference type="InterPro" id="IPR013785">
    <property type="entry name" value="Aldolase_TIM"/>
</dbReference>
<dbReference type="InterPro" id="IPR058240">
    <property type="entry name" value="rSAM_sf"/>
</dbReference>
<dbReference type="InterPro" id="IPR007197">
    <property type="entry name" value="rSAM"/>
</dbReference>
<dbReference type="SFLD" id="SFLDS00029">
    <property type="entry name" value="Radical_SAM"/>
    <property type="match status" value="1"/>
</dbReference>
<dbReference type="Proteomes" id="UP000184301">
    <property type="component" value="Unassembled WGS sequence"/>
</dbReference>
<sequence length="168" mass="18981">MHYSAIKYCDIANGPGVRTVLFVSGCRNCCPDCFQPETWDFENGELFDEAVETEILESLKPDYISGLTVLGGEPFEPENQRALVPFLRKVRERYPQKSIWAYTGYILERDLAAGGSRHTEVTDEILSQLDTLVDGPFLREKKDISLKFCGSSNQRIIENPGTRIITGR</sequence>
<comment type="function">
    <text evidence="7">Activation of anaerobic ribonucleoside-triphosphate reductase under anaerobic conditions by generation of an organic free radical, using S-adenosylmethionine and reduced flavodoxin as cosubstrates to produce 5'-deoxy-adenosine.</text>
</comment>
<keyword evidence="5" id="KW-0408">Iron</keyword>
<dbReference type="SFLD" id="SFLDG01066">
    <property type="entry name" value="organic_radical-activating_enz"/>
    <property type="match status" value="1"/>
</dbReference>
<evidence type="ECO:0000256" key="7">
    <source>
        <dbReference type="PIRNR" id="PIRNR000368"/>
    </source>
</evidence>
<dbReference type="GO" id="GO:0004748">
    <property type="term" value="F:ribonucleoside-diphosphate reductase activity, thioredoxin disulfide as acceptor"/>
    <property type="evidence" value="ECO:0007669"/>
    <property type="project" value="TreeGrafter"/>
</dbReference>
<dbReference type="EMBL" id="FQZY01000070">
    <property type="protein sequence ID" value="SHK66770.1"/>
    <property type="molecule type" value="Genomic_DNA"/>
</dbReference>
<dbReference type="GO" id="GO:0043365">
    <property type="term" value="F:[formate-C-acetyltransferase]-activating enzyme activity"/>
    <property type="evidence" value="ECO:0007669"/>
    <property type="project" value="InterPro"/>
</dbReference>
<evidence type="ECO:0000313" key="8">
    <source>
        <dbReference type="EMBL" id="SHK66770.1"/>
    </source>
</evidence>
<dbReference type="SFLD" id="SFLDF00299">
    <property type="entry name" value="anaerobic_ribonucleoside-triph"/>
    <property type="match status" value="1"/>
</dbReference>
<evidence type="ECO:0000256" key="6">
    <source>
        <dbReference type="ARBA" id="ARBA00023014"/>
    </source>
</evidence>
<evidence type="ECO:0000256" key="1">
    <source>
        <dbReference type="ARBA" id="ARBA00001966"/>
    </source>
</evidence>
<dbReference type="PANTHER" id="PTHR30352:SF2">
    <property type="entry name" value="ANAEROBIC RIBONUCLEOSIDE-TRIPHOSPHATE REDUCTASE-ACTIVATING PROTEIN"/>
    <property type="match status" value="1"/>
</dbReference>
<dbReference type="OrthoDB" id="9782387at2"/>
<proteinExistence type="inferred from homology"/>
<dbReference type="PANTHER" id="PTHR30352">
    <property type="entry name" value="PYRUVATE FORMATE-LYASE-ACTIVATING ENZYME"/>
    <property type="match status" value="1"/>
</dbReference>
<dbReference type="PIRSF" id="PIRSF000368">
    <property type="entry name" value="NrdG"/>
    <property type="match status" value="1"/>
</dbReference>
<evidence type="ECO:0000313" key="9">
    <source>
        <dbReference type="Proteomes" id="UP000184301"/>
    </source>
</evidence>
<organism evidence="8 9">
    <name type="scientific">Hespellia stercorisuis DSM 15480</name>
    <dbReference type="NCBI Taxonomy" id="1121950"/>
    <lineage>
        <taxon>Bacteria</taxon>
        <taxon>Bacillati</taxon>
        <taxon>Bacillota</taxon>
        <taxon>Clostridia</taxon>
        <taxon>Lachnospirales</taxon>
        <taxon>Lachnospiraceae</taxon>
        <taxon>Hespellia</taxon>
    </lineage>
</organism>
<dbReference type="Gene3D" id="3.20.20.70">
    <property type="entry name" value="Aldolase class I"/>
    <property type="match status" value="1"/>
</dbReference>
<dbReference type="STRING" id="1121950.SAMN02745243_03463"/>
<name>A0A1M6UC79_9FIRM</name>
<dbReference type="InterPro" id="IPR012837">
    <property type="entry name" value="NrdG"/>
</dbReference>
<keyword evidence="4" id="KW-0479">Metal-binding</keyword>
<dbReference type="EC" id="1.97.1.-" evidence="7"/>
<evidence type="ECO:0000256" key="2">
    <source>
        <dbReference type="ARBA" id="ARBA00022485"/>
    </source>
</evidence>
<dbReference type="GO" id="GO:0051539">
    <property type="term" value="F:4 iron, 4 sulfur cluster binding"/>
    <property type="evidence" value="ECO:0007669"/>
    <property type="project" value="UniProtKB-KW"/>
</dbReference>
<dbReference type="RefSeq" id="WP_073112765.1">
    <property type="nucleotide sequence ID" value="NZ_FQZY01000070.1"/>
</dbReference>
<keyword evidence="9" id="KW-1185">Reference proteome</keyword>